<feature type="domain" description="Pyridoxamine 5'-phosphate oxidase Alr4036 family FMN-binding" evidence="1">
    <location>
        <begin position="28"/>
        <end position="108"/>
    </location>
</feature>
<name>A0A437J697_9SPHN</name>
<evidence type="ECO:0000313" key="3">
    <source>
        <dbReference type="Proteomes" id="UP000282977"/>
    </source>
</evidence>
<dbReference type="GO" id="GO:0010181">
    <property type="term" value="F:FMN binding"/>
    <property type="evidence" value="ECO:0007669"/>
    <property type="project" value="InterPro"/>
</dbReference>
<protein>
    <recommendedName>
        <fullName evidence="1">Pyridoxamine 5'-phosphate oxidase Alr4036 family FMN-binding domain-containing protein</fullName>
    </recommendedName>
</protein>
<evidence type="ECO:0000313" key="2">
    <source>
        <dbReference type="EMBL" id="RVT40691.1"/>
    </source>
</evidence>
<evidence type="ECO:0000259" key="1">
    <source>
        <dbReference type="Pfam" id="PF12766"/>
    </source>
</evidence>
<dbReference type="InterPro" id="IPR024624">
    <property type="entry name" value="Pyridox_Oxase_Alr4036_FMN-bd"/>
</dbReference>
<dbReference type="EMBL" id="RZUL01000003">
    <property type="protein sequence ID" value="RVT40691.1"/>
    <property type="molecule type" value="Genomic_DNA"/>
</dbReference>
<keyword evidence="3" id="KW-1185">Reference proteome</keyword>
<dbReference type="Pfam" id="PF12766">
    <property type="entry name" value="Pyridox_oxase_2"/>
    <property type="match status" value="1"/>
</dbReference>
<dbReference type="AlphaFoldDB" id="A0A437J697"/>
<reference evidence="2 3" key="1">
    <citation type="submission" date="2019-01" db="EMBL/GenBank/DDBJ databases">
        <authorList>
            <person name="Chen W.-M."/>
        </authorList>
    </citation>
    <scope>NUCLEOTIDE SEQUENCE [LARGE SCALE GENOMIC DNA]</scope>
    <source>
        <strain evidence="2 3">TLA-22</strain>
    </source>
</reference>
<gene>
    <name evidence="2" type="ORF">ENE74_09390</name>
</gene>
<sequence length="206" mass="22007">MSHPPDTACMDSLDAVWADIWPRLVRGKADRRSPLHTLSVGTIAQGGRPDQRIMVLRAVDVVASTLRFHTDARSSKVRSAADEQPVSVLGYDPGAKVQLRLSGIARVHCNDDLADAAWAASTLSSRRCYLAEPGPGTEIAVGDAGLPAHLVARVPTASETSPARAHFAVLVASIDSIDWLYLAAAGHRRARFATDGAGWSGRWLIP</sequence>
<dbReference type="OrthoDB" id="5120525at2"/>
<comment type="caution">
    <text evidence="2">The sequence shown here is derived from an EMBL/GenBank/DDBJ whole genome shotgun (WGS) entry which is preliminary data.</text>
</comment>
<dbReference type="RefSeq" id="WP_127690691.1">
    <property type="nucleotide sequence ID" value="NZ_RZUL01000003.1"/>
</dbReference>
<organism evidence="2 3">
    <name type="scientific">Sphingobium algorifonticola</name>
    <dbReference type="NCBI Taxonomy" id="2008318"/>
    <lineage>
        <taxon>Bacteria</taxon>
        <taxon>Pseudomonadati</taxon>
        <taxon>Pseudomonadota</taxon>
        <taxon>Alphaproteobacteria</taxon>
        <taxon>Sphingomonadales</taxon>
        <taxon>Sphingomonadaceae</taxon>
        <taxon>Sphingobium</taxon>
    </lineage>
</organism>
<dbReference type="Proteomes" id="UP000282977">
    <property type="component" value="Unassembled WGS sequence"/>
</dbReference>
<dbReference type="InterPro" id="IPR012349">
    <property type="entry name" value="Split_barrel_FMN-bd"/>
</dbReference>
<accession>A0A437J697</accession>
<dbReference type="SUPFAM" id="SSF50475">
    <property type="entry name" value="FMN-binding split barrel"/>
    <property type="match status" value="1"/>
</dbReference>
<proteinExistence type="predicted"/>
<dbReference type="Gene3D" id="2.30.110.10">
    <property type="entry name" value="Electron Transport, Fmn-binding Protein, Chain A"/>
    <property type="match status" value="1"/>
</dbReference>